<proteinExistence type="predicted"/>
<dbReference type="AlphaFoldDB" id="A0A8J3FYU6"/>
<reference evidence="2" key="1">
    <citation type="journal article" date="2014" name="Int. J. Syst. Evol. Microbiol.">
        <title>Complete genome sequence of Corynebacterium casei LMG S-19264T (=DSM 44701T), isolated from a smear-ripened cheese.</title>
        <authorList>
            <consortium name="US DOE Joint Genome Institute (JGI-PGF)"/>
            <person name="Walter F."/>
            <person name="Albersmeier A."/>
            <person name="Kalinowski J."/>
            <person name="Ruckert C."/>
        </authorList>
    </citation>
    <scope>NUCLEOTIDE SEQUENCE</scope>
    <source>
        <strain evidence="2">CGMCC 4.5737</strain>
    </source>
</reference>
<feature type="compositionally biased region" description="Basic and acidic residues" evidence="1">
    <location>
        <begin position="79"/>
        <end position="98"/>
    </location>
</feature>
<name>A0A8J3FYU6_9PSEU</name>
<accession>A0A8J3FYU6</accession>
<sequence length="98" mass="11067">MPPKKLRPDEDTGAFTVRTELEHREVFDEVRAHFGLSRSDFVALVMACACGLDVPKGTPTVPIKLDELRKLASAALARVRTEREKRRPREQEVLRPTG</sequence>
<dbReference type="Proteomes" id="UP000637578">
    <property type="component" value="Unassembled WGS sequence"/>
</dbReference>
<evidence type="ECO:0000313" key="2">
    <source>
        <dbReference type="EMBL" id="GGM84807.1"/>
    </source>
</evidence>
<organism evidence="2 3">
    <name type="scientific">Longimycelium tulufanense</name>
    <dbReference type="NCBI Taxonomy" id="907463"/>
    <lineage>
        <taxon>Bacteria</taxon>
        <taxon>Bacillati</taxon>
        <taxon>Actinomycetota</taxon>
        <taxon>Actinomycetes</taxon>
        <taxon>Pseudonocardiales</taxon>
        <taxon>Pseudonocardiaceae</taxon>
        <taxon>Longimycelium</taxon>
    </lineage>
</organism>
<comment type="caution">
    <text evidence="2">The sequence shown here is derived from an EMBL/GenBank/DDBJ whole genome shotgun (WGS) entry which is preliminary data.</text>
</comment>
<reference evidence="2" key="2">
    <citation type="submission" date="2020-09" db="EMBL/GenBank/DDBJ databases">
        <authorList>
            <person name="Sun Q."/>
            <person name="Zhou Y."/>
        </authorList>
    </citation>
    <scope>NUCLEOTIDE SEQUENCE</scope>
    <source>
        <strain evidence="2">CGMCC 4.5737</strain>
    </source>
</reference>
<feature type="region of interest" description="Disordered" evidence="1">
    <location>
        <begin position="77"/>
        <end position="98"/>
    </location>
</feature>
<keyword evidence="3" id="KW-1185">Reference proteome</keyword>
<gene>
    <name evidence="2" type="ORF">GCM10012275_64430</name>
</gene>
<protein>
    <submittedName>
        <fullName evidence="2">Uncharacterized protein</fullName>
    </submittedName>
</protein>
<evidence type="ECO:0000313" key="3">
    <source>
        <dbReference type="Proteomes" id="UP000637578"/>
    </source>
</evidence>
<evidence type="ECO:0000256" key="1">
    <source>
        <dbReference type="SAM" id="MobiDB-lite"/>
    </source>
</evidence>
<dbReference type="EMBL" id="BMMK01000082">
    <property type="protein sequence ID" value="GGM84807.1"/>
    <property type="molecule type" value="Genomic_DNA"/>
</dbReference>